<accession>A0ABU5K966</accession>
<dbReference type="Proteomes" id="UP001291999">
    <property type="component" value="Unassembled WGS sequence"/>
</dbReference>
<comment type="caution">
    <text evidence="1">The sequence shown here is derived from an EMBL/GenBank/DDBJ whole genome shotgun (WGS) entry which is preliminary data.</text>
</comment>
<dbReference type="RefSeq" id="WP_322423685.1">
    <property type="nucleotide sequence ID" value="NZ_JAXQPW010000001.1"/>
</dbReference>
<gene>
    <name evidence="1" type="ORF">SFC79_06450</name>
</gene>
<reference evidence="1 2" key="1">
    <citation type="submission" date="2023-11" db="EMBL/GenBank/DDBJ databases">
        <title>Novel species in genus Nocardioides.</title>
        <authorList>
            <person name="Zhou H."/>
        </authorList>
    </citation>
    <scope>NUCLEOTIDE SEQUENCE [LARGE SCALE GENOMIC DNA]</scope>
    <source>
        <strain evidence="1 2">S-58</strain>
    </source>
</reference>
<evidence type="ECO:0000313" key="1">
    <source>
        <dbReference type="EMBL" id="MDZ5661402.1"/>
    </source>
</evidence>
<name>A0ABU5K966_9ACTN</name>
<dbReference type="EMBL" id="JAXQPW010000001">
    <property type="protein sequence ID" value="MDZ5661402.1"/>
    <property type="molecule type" value="Genomic_DNA"/>
</dbReference>
<proteinExistence type="predicted"/>
<protein>
    <submittedName>
        <fullName evidence="1">Uncharacterized protein</fullName>
    </submittedName>
</protein>
<evidence type="ECO:0000313" key="2">
    <source>
        <dbReference type="Proteomes" id="UP001291999"/>
    </source>
</evidence>
<sequence length="429" mass="47418">MSGVGGAGIPRLQDLSYVEVAATQVAAGQRFEQIRRALVTRAAELAHLSDLDGSFDEHRWEMIRNDPQKYVHNTVDVLKELMRLGWIERTILPSGPGSAYAHADTTYSLTDAGNEWAKLVSIDRRAAYNALVGDLIAAHPHFEGFLRALGARPDSTSTHLTIPIMRFDPARHGQYDNFRAETFLDDFIDYAANAAQGPGLGWRASSTDVEQAIRGYVTRIQARAMARQKTVTRKQYLNTCEEAVTRLAFTAAGCPLDYVTHELLRRWTRFLGLATFSYYAPGPPALRLWATGTVTGRGGQTTIERRVGPDVRHQLLTELWGIWQAERSDGAAGMYLPVWQLRAAACWRLRINDDEFDQAIVDALAGTHGDLGIEIHLDQASMRATPGSTRPLVLPTTSGLRRVFNVINIAQRSPRDQAGAPAGADTTWP</sequence>
<organism evidence="1 2">
    <name type="scientific">Nocardioides renjunii</name>
    <dbReference type="NCBI Taxonomy" id="3095075"/>
    <lineage>
        <taxon>Bacteria</taxon>
        <taxon>Bacillati</taxon>
        <taxon>Actinomycetota</taxon>
        <taxon>Actinomycetes</taxon>
        <taxon>Propionibacteriales</taxon>
        <taxon>Nocardioidaceae</taxon>
        <taxon>Nocardioides</taxon>
    </lineage>
</organism>
<dbReference type="PROSITE" id="PS50096">
    <property type="entry name" value="IQ"/>
    <property type="match status" value="1"/>
</dbReference>
<keyword evidence="2" id="KW-1185">Reference proteome</keyword>